<dbReference type="Proteomes" id="UP001500689">
    <property type="component" value="Unassembled WGS sequence"/>
</dbReference>
<dbReference type="EMBL" id="BAAAZN010000010">
    <property type="protein sequence ID" value="GAA3557345.1"/>
    <property type="molecule type" value="Genomic_DNA"/>
</dbReference>
<dbReference type="CDD" id="cd21904">
    <property type="entry name" value="TtfA-like"/>
    <property type="match status" value="1"/>
</dbReference>
<reference evidence="4" key="1">
    <citation type="journal article" date="2019" name="Int. J. Syst. Evol. Microbiol.">
        <title>The Global Catalogue of Microorganisms (GCM) 10K type strain sequencing project: providing services to taxonomists for standard genome sequencing and annotation.</title>
        <authorList>
            <consortium name="The Broad Institute Genomics Platform"/>
            <consortium name="The Broad Institute Genome Sequencing Center for Infectious Disease"/>
            <person name="Wu L."/>
            <person name="Ma J."/>
        </authorList>
    </citation>
    <scope>NUCLEOTIDE SEQUENCE [LARGE SCALE GENOMIC DNA]</scope>
    <source>
        <strain evidence="4">JCM 16898</strain>
    </source>
</reference>
<evidence type="ECO:0000313" key="3">
    <source>
        <dbReference type="EMBL" id="GAA3557345.1"/>
    </source>
</evidence>
<feature type="transmembrane region" description="Helical" evidence="2">
    <location>
        <begin position="16"/>
        <end position="36"/>
    </location>
</feature>
<feature type="compositionally biased region" description="Polar residues" evidence="1">
    <location>
        <begin position="393"/>
        <end position="402"/>
    </location>
</feature>
<dbReference type="InterPro" id="IPR049726">
    <property type="entry name" value="TtfA-like_core"/>
</dbReference>
<keyword evidence="4" id="KW-1185">Reference proteome</keyword>
<feature type="compositionally biased region" description="Polar residues" evidence="1">
    <location>
        <begin position="327"/>
        <end position="336"/>
    </location>
</feature>
<organism evidence="3 4">
    <name type="scientific">Amycolatopsis ultiminotia</name>
    <dbReference type="NCBI Taxonomy" id="543629"/>
    <lineage>
        <taxon>Bacteria</taxon>
        <taxon>Bacillati</taxon>
        <taxon>Actinomycetota</taxon>
        <taxon>Actinomycetes</taxon>
        <taxon>Pseudonocardiales</taxon>
        <taxon>Pseudonocardiaceae</taxon>
        <taxon>Amycolatopsis</taxon>
    </lineage>
</organism>
<evidence type="ECO:0000256" key="2">
    <source>
        <dbReference type="SAM" id="Phobius"/>
    </source>
</evidence>
<keyword evidence="2" id="KW-0812">Transmembrane</keyword>
<feature type="compositionally biased region" description="Polar residues" evidence="1">
    <location>
        <begin position="360"/>
        <end position="374"/>
    </location>
</feature>
<evidence type="ECO:0008006" key="5">
    <source>
        <dbReference type="Google" id="ProtNLM"/>
    </source>
</evidence>
<sequence>MRGPGSDTLTDVGISAWIWFVIAAVALVAGLGLLFADRAKEGSRNRERMRWAQLRGWQFVEEDERLPRQWSGGAIGYFGADAAVNVVAGSTFTSDGRRPVFIFDIESEGQIPAVVVAVRCNKTHRVPVEMWLSSVPFQRENMPEMLGPIGQRYAFADDTEGARQVITQDLVDAADQLGGDVGVAWLENEWVLASVIPGAGPSRLERLLRDLGEIADIVDPFDEDYEATRTWTPAAGTPAPDQRTQTLDPRTQTAPRDQPDVHDQAAPRGQADARGQADGRGQADVRGQADARGQAGSRGEADPGGQADPRSQAGSRGQADPRAQGNPVAQRTQAFETSGRHSPRTPPETRSAPDIGATSPADTHATTPVETQAPSPADTRSTDRQPSPPEPRTPSSGPSTYGSVPAPPPDNNEEA</sequence>
<evidence type="ECO:0000313" key="4">
    <source>
        <dbReference type="Proteomes" id="UP001500689"/>
    </source>
</evidence>
<name>A0ABP6WYD8_9PSEU</name>
<feature type="compositionally biased region" description="Polar residues" evidence="1">
    <location>
        <begin position="242"/>
        <end position="255"/>
    </location>
</feature>
<accession>A0ABP6WYD8</accession>
<feature type="region of interest" description="Disordered" evidence="1">
    <location>
        <begin position="229"/>
        <end position="415"/>
    </location>
</feature>
<feature type="compositionally biased region" description="Basic and acidic residues" evidence="1">
    <location>
        <begin position="275"/>
        <end position="289"/>
    </location>
</feature>
<evidence type="ECO:0000256" key="1">
    <source>
        <dbReference type="SAM" id="MobiDB-lite"/>
    </source>
</evidence>
<gene>
    <name evidence="3" type="ORF">GCM10022222_46180</name>
</gene>
<protein>
    <recommendedName>
        <fullName evidence="5">Secreted protein</fullName>
    </recommendedName>
</protein>
<proteinExistence type="predicted"/>
<keyword evidence="2" id="KW-1133">Transmembrane helix</keyword>
<feature type="compositionally biased region" description="Pro residues" evidence="1">
    <location>
        <begin position="405"/>
        <end position="415"/>
    </location>
</feature>
<keyword evidence="2" id="KW-0472">Membrane</keyword>
<comment type="caution">
    <text evidence="3">The sequence shown here is derived from an EMBL/GenBank/DDBJ whole genome shotgun (WGS) entry which is preliminary data.</text>
</comment>